<dbReference type="SUPFAM" id="SSF50998">
    <property type="entry name" value="Quinoprotein alcohol dehydrogenase-like"/>
    <property type="match status" value="1"/>
</dbReference>
<comment type="similarity">
    <text evidence="6">Belongs to the WD repeat WDR6 family.</text>
</comment>
<evidence type="ECO:0000256" key="12">
    <source>
        <dbReference type="SAM" id="MobiDB-lite"/>
    </source>
</evidence>
<keyword evidence="5" id="KW-0677">Repeat</keyword>
<evidence type="ECO:0000256" key="1">
    <source>
        <dbReference type="ARBA" id="ARBA00004496"/>
    </source>
</evidence>
<dbReference type="Proteomes" id="UP000694395">
    <property type="component" value="Chromosome 9"/>
</dbReference>
<proteinExistence type="inferred from homology"/>
<feature type="compositionally biased region" description="Basic and acidic residues" evidence="12">
    <location>
        <begin position="575"/>
        <end position="610"/>
    </location>
</feature>
<evidence type="ECO:0000256" key="8">
    <source>
        <dbReference type="ARBA" id="ARBA00041816"/>
    </source>
</evidence>
<dbReference type="SUPFAM" id="SSF50978">
    <property type="entry name" value="WD40 repeat-like"/>
    <property type="match status" value="1"/>
</dbReference>
<dbReference type="SMART" id="SM00320">
    <property type="entry name" value="WD40"/>
    <property type="match status" value="7"/>
</dbReference>
<dbReference type="InterPro" id="IPR001680">
    <property type="entry name" value="WD40_rpt"/>
</dbReference>
<feature type="repeat" description="WD" evidence="11">
    <location>
        <begin position="223"/>
        <end position="254"/>
    </location>
</feature>
<evidence type="ECO:0000256" key="9">
    <source>
        <dbReference type="ARBA" id="ARBA00045751"/>
    </source>
</evidence>
<dbReference type="InterPro" id="IPR011047">
    <property type="entry name" value="Quinoprotein_ADH-like_sf"/>
</dbReference>
<feature type="repeat" description="WD" evidence="11">
    <location>
        <begin position="277"/>
        <end position="307"/>
    </location>
</feature>
<sequence>MFLYVCRLSGAVDERLSAGSVSMPAMMAIETAALVVPVTALEFLREECLLTGEGPILTVYRLQSQSKASTSLSVLLNYRIHGIRPKPQTGDRRTSDPDDEVVVFGGKAVRLLRLSAGGQRLETLGPLMELPDWALDVRWVSGEKGPLLGVALAHNAALLLDPVEGCVLALCSCQEGCLLYSALLLGGNWEDSVLVGGTVFNQLVLWRPGGAQPGGKAPVERRLPGHSGVIFSLCYRRETGWLASASDDRSVRVWGVGDLGGSGGGCGDPSPTCLRVLYGHQARVFSVKLSPGRVYSAGEDGACLLWDWGGGGRVARTLKGHRSGGVRALAVSEGGDGQGRWVATGGADGGIRLWRVGGEEEKGDAEGGQGDAEILVDLGFQGRGVPKVVGVVGDGHWIQGRVVVNTDHGEVYLYEGGRWGLLWEGGPEFQSYCVMEVLRVRGWGAAASREGLCALGSLSGGVQVFPLSQPGAGVLLRAGPGKVHSVLWVKGQAEGQGRGGYLLASGAEGLVHRWQVEVEMRDTGLALRVEPLRPLLLPPCAKRWLTAVVYLNRPQGALWVCGDRRGSLLLFEESEHHQEKKRGAGEEHEDEKRGREAHNGLVESHDEKGDVVVGEEDEEREASRAGLTLQPVSSLFGVHGKQGVTWVSEHQGLLYSAGRDGCVRVLRVGPEGLEVLRVQRACRGMEWLERVLLLEPQDSDEEQRAQEPEGSGKEARFVIVGFHSVHFVVWDPVRQERLLSVPCGGGHRSWSYCPHQDGLSMGQGALVFIKQGVVLASEPSGEAPSRAGSLDLRQGLHGRGVGCVCRLGVVGEAGEGRWEVLVTGGEDTSLTVLAVRPQTGAVRVLSVITDHISNVRTLTAVKRLDGRTDRGTDEQTESLSALLVSAGGRAQMQCYRLLIGGNGQLGLPSCQVIQVASHRLDDQWERMRNRHKTVKMDAETRYMSIAVVDDGTESVLLALACSDGAVRLFSVSELRGKFELLWESFHHERCVLSIAPCSLEDGHGNRRVFLFSAATDGRIAVWDMSTVANSDKPPTAALAPTSPCLTVPAHQSGVNTLAVWEEGLGAGHTDGARIALASGGDDGQLSVALIRVQYQGEGVGGSRVCLQVQSQWSVALAHAAPLTALRMLSPGLLVSTSPDQRVCLWRLATTGLSQQGAFVSHVADAAGLEVWIEAGVGSVSGCGDRGWVVVCGQGLQLLKVTDMEDGGNREDKTGRKSCVGGREECVKVSLHQRCLDDKTT</sequence>
<dbReference type="Pfam" id="PF00400">
    <property type="entry name" value="WD40"/>
    <property type="match status" value="3"/>
</dbReference>
<accession>A0A8K9XGA7</accession>
<dbReference type="PANTHER" id="PTHR14344">
    <property type="entry name" value="WD REPEAT PROTEIN"/>
    <property type="match status" value="1"/>
</dbReference>
<reference evidence="13" key="3">
    <citation type="submission" date="2025-09" db="UniProtKB">
        <authorList>
            <consortium name="Ensembl"/>
        </authorList>
    </citation>
    <scope>IDENTIFICATION</scope>
</reference>
<keyword evidence="3 11" id="KW-0853">WD repeat</keyword>
<dbReference type="Gene3D" id="2.130.10.10">
    <property type="entry name" value="YVTN repeat-like/Quinoprotein amine dehydrogenase"/>
    <property type="match status" value="3"/>
</dbReference>
<gene>
    <name evidence="13" type="primary">wdr6</name>
</gene>
<evidence type="ECO:0000256" key="2">
    <source>
        <dbReference type="ARBA" id="ARBA00022490"/>
    </source>
</evidence>
<comment type="subunit">
    <text evidence="10">Interacts with FTSJ1; the interaction is direct, and required for 2'-O-methylation of position 34 in substrate tRNAs. Interacts with IRS4. Interacts with STK11/LKB1.</text>
</comment>
<keyword evidence="4" id="KW-0819">tRNA processing</keyword>
<reference evidence="13" key="1">
    <citation type="submission" date="2020-07" db="EMBL/GenBank/DDBJ databases">
        <title>A long reads based de novo assembly of the rainbow trout Arlee double haploid line genome.</title>
        <authorList>
            <person name="Gao G."/>
            <person name="Palti Y."/>
        </authorList>
    </citation>
    <scope>NUCLEOTIDE SEQUENCE [LARGE SCALE GENOMIC DNA]</scope>
</reference>
<dbReference type="InterPro" id="IPR051973">
    <property type="entry name" value="tRNA_Anticodon_Mtase-Reg"/>
</dbReference>
<dbReference type="Ensembl" id="ENSOMYT00000150807.1">
    <property type="protein sequence ID" value="ENSOMYP00000132216.1"/>
    <property type="gene ID" value="ENSOMYG00000047717.2"/>
</dbReference>
<evidence type="ECO:0000256" key="3">
    <source>
        <dbReference type="ARBA" id="ARBA00022574"/>
    </source>
</evidence>
<dbReference type="GO" id="GO:0030488">
    <property type="term" value="P:tRNA methylation"/>
    <property type="evidence" value="ECO:0007669"/>
    <property type="project" value="TreeGrafter"/>
</dbReference>
<evidence type="ECO:0000256" key="7">
    <source>
        <dbReference type="ARBA" id="ARBA00040154"/>
    </source>
</evidence>
<comment type="subcellular location">
    <subcellularLocation>
        <location evidence="1">Cytoplasm</location>
    </subcellularLocation>
</comment>
<feature type="region of interest" description="Disordered" evidence="12">
    <location>
        <begin position="575"/>
        <end position="611"/>
    </location>
</feature>
<evidence type="ECO:0000256" key="11">
    <source>
        <dbReference type="PROSITE-ProRule" id="PRU00221"/>
    </source>
</evidence>
<organism evidence="13 14">
    <name type="scientific">Oncorhynchus mykiss</name>
    <name type="common">Rainbow trout</name>
    <name type="synonym">Salmo gairdneri</name>
    <dbReference type="NCBI Taxonomy" id="8022"/>
    <lineage>
        <taxon>Eukaryota</taxon>
        <taxon>Metazoa</taxon>
        <taxon>Chordata</taxon>
        <taxon>Craniata</taxon>
        <taxon>Vertebrata</taxon>
        <taxon>Euteleostomi</taxon>
        <taxon>Actinopterygii</taxon>
        <taxon>Neopterygii</taxon>
        <taxon>Teleostei</taxon>
        <taxon>Protacanthopterygii</taxon>
        <taxon>Salmoniformes</taxon>
        <taxon>Salmonidae</taxon>
        <taxon>Salmoninae</taxon>
        <taxon>Oncorhynchus</taxon>
    </lineage>
</organism>
<evidence type="ECO:0000256" key="4">
    <source>
        <dbReference type="ARBA" id="ARBA00022694"/>
    </source>
</evidence>
<dbReference type="GO" id="GO:0005737">
    <property type="term" value="C:cytoplasm"/>
    <property type="evidence" value="ECO:0007669"/>
    <property type="project" value="UniProtKB-SubCell"/>
</dbReference>
<name>A0A8K9XGA7_ONCMY</name>
<dbReference type="PROSITE" id="PS50294">
    <property type="entry name" value="WD_REPEATS_REGION"/>
    <property type="match status" value="1"/>
</dbReference>
<dbReference type="AlphaFoldDB" id="A0A8K9XGA7"/>
<dbReference type="PROSITE" id="PS50082">
    <property type="entry name" value="WD_REPEATS_2"/>
    <property type="match status" value="2"/>
</dbReference>
<evidence type="ECO:0000313" key="14">
    <source>
        <dbReference type="Proteomes" id="UP000694395"/>
    </source>
</evidence>
<evidence type="ECO:0000256" key="6">
    <source>
        <dbReference type="ARBA" id="ARBA00038255"/>
    </source>
</evidence>
<keyword evidence="14" id="KW-1185">Reference proteome</keyword>
<reference evidence="13" key="2">
    <citation type="submission" date="2025-08" db="UniProtKB">
        <authorList>
            <consortium name="Ensembl"/>
        </authorList>
    </citation>
    <scope>IDENTIFICATION</scope>
</reference>
<protein>
    <recommendedName>
        <fullName evidence="7">tRNA (34-2'-O)-methyltransferase regulator WDR6</fullName>
    </recommendedName>
    <alternativeName>
        <fullName evidence="8">WD repeat-containing protein 6</fullName>
    </alternativeName>
</protein>
<keyword evidence="2" id="KW-0963">Cytoplasm</keyword>
<evidence type="ECO:0000256" key="5">
    <source>
        <dbReference type="ARBA" id="ARBA00022737"/>
    </source>
</evidence>
<evidence type="ECO:0000256" key="10">
    <source>
        <dbReference type="ARBA" id="ARBA00047056"/>
    </source>
</evidence>
<dbReference type="PANTHER" id="PTHR14344:SF3">
    <property type="entry name" value="WD REPEAT-CONTAINING PROTEIN 6"/>
    <property type="match status" value="1"/>
</dbReference>
<dbReference type="InterPro" id="IPR015943">
    <property type="entry name" value="WD40/YVTN_repeat-like_dom_sf"/>
</dbReference>
<comment type="function">
    <text evidence="9">Together with methyltransferase FTSJ1, methylates the 2'-O-ribose of nucleotides at position 34 of the tRNA anticodon loop of substrate tRNAs. Required for the correct positioning of the substrate tRNA for methylation. Required to suppress amino acid starvation-induced autophagy. Enhances the STK11/LKB1-induced cell growth suppression activity.</text>
</comment>
<dbReference type="InterPro" id="IPR036322">
    <property type="entry name" value="WD40_repeat_dom_sf"/>
</dbReference>
<evidence type="ECO:0000313" key="13">
    <source>
        <dbReference type="Ensembl" id="ENSOMYP00000132216.1"/>
    </source>
</evidence>
<dbReference type="GeneTree" id="ENSGT00420000029923"/>